<dbReference type="GO" id="GO:0016567">
    <property type="term" value="P:protein ubiquitination"/>
    <property type="evidence" value="ECO:0000318"/>
    <property type="project" value="GO_Central"/>
</dbReference>
<dbReference type="AlphaFoldDB" id="G7KD92"/>
<evidence type="ECO:0000256" key="6">
    <source>
        <dbReference type="ARBA" id="ARBA00022723"/>
    </source>
</evidence>
<evidence type="ECO:0000256" key="11">
    <source>
        <dbReference type="ARBA" id="ARBA00023136"/>
    </source>
</evidence>
<keyword evidence="4" id="KW-0808">Transferase</keyword>
<keyword evidence="11" id="KW-0472">Membrane</keyword>
<reference evidence="15" key="3">
    <citation type="submission" date="2015-04" db="UniProtKB">
        <authorList>
            <consortium name="EnsemblPlants"/>
        </authorList>
    </citation>
    <scope>IDENTIFICATION</scope>
    <source>
        <strain evidence="15">cv. Jemalong A17</strain>
    </source>
</reference>
<keyword evidence="6" id="KW-0479">Metal-binding</keyword>
<dbReference type="InterPro" id="IPR013083">
    <property type="entry name" value="Znf_RING/FYVE/PHD"/>
</dbReference>
<evidence type="ECO:0000256" key="12">
    <source>
        <dbReference type="PROSITE-ProRule" id="PRU00175"/>
    </source>
</evidence>
<keyword evidence="8" id="KW-0833">Ubl conjugation pathway</keyword>
<evidence type="ECO:0000256" key="4">
    <source>
        <dbReference type="ARBA" id="ARBA00022679"/>
    </source>
</evidence>
<evidence type="ECO:0000313" key="15">
    <source>
        <dbReference type="EnsemblPlants" id="AES98394"/>
    </source>
</evidence>
<keyword evidence="16" id="KW-1185">Reference proteome</keyword>
<dbReference type="Proteomes" id="UP000002051">
    <property type="component" value="Chromosome 5"/>
</dbReference>
<evidence type="ECO:0000256" key="2">
    <source>
        <dbReference type="ARBA" id="ARBA00004141"/>
    </source>
</evidence>
<dbReference type="EnsemblPlants" id="AES98394">
    <property type="protein sequence ID" value="AES98394"/>
    <property type="gene ID" value="MTR_5g068000"/>
</dbReference>
<evidence type="ECO:0000256" key="1">
    <source>
        <dbReference type="ARBA" id="ARBA00000900"/>
    </source>
</evidence>
<comment type="catalytic activity">
    <reaction evidence="1">
        <text>S-ubiquitinyl-[E2 ubiquitin-conjugating enzyme]-L-cysteine + [acceptor protein]-L-lysine = [E2 ubiquitin-conjugating enzyme]-L-cysteine + N(6)-ubiquitinyl-[acceptor protein]-L-lysine.</text>
        <dbReference type="EC" id="2.3.2.27"/>
    </reaction>
</comment>
<dbReference type="GO" id="GO:0006511">
    <property type="term" value="P:ubiquitin-dependent protein catabolic process"/>
    <property type="evidence" value="ECO:0000318"/>
    <property type="project" value="GO_Central"/>
</dbReference>
<keyword evidence="5" id="KW-0812">Transmembrane</keyword>
<keyword evidence="9" id="KW-0862">Zinc</keyword>
<evidence type="ECO:0000313" key="14">
    <source>
        <dbReference type="EMBL" id="AES98394.1"/>
    </source>
</evidence>
<dbReference type="PaxDb" id="3880-AES98394"/>
<protein>
    <recommendedName>
        <fullName evidence="3">RING-type E3 ubiquitin transferase</fullName>
        <ecNumber evidence="3">2.3.2.27</ecNumber>
    </recommendedName>
</protein>
<sequence length="242" mass="28282">MSLGRTEGDSSSSNFKSSDVSAMYPELFEDDPVFQYLRETAKKAERERLHHMHKPVETTKIPVGQIVEKQVTINGNVELQRIYVPDPKVRETMEYMVKIAWERQSSNQPLRSQDRMAIDYYNAVLRHLPQPINGPNQPVLPHLQQSNYHAQNEPRWLQNLTNRWIRNVEATMTNIRHENLEFGDDNPENTQSCCICLENFDAGEEIERLDCAHRFHMSCIKDWLLAVKNVCPLCNKRGYHFN</sequence>
<dbReference type="SMART" id="SM00184">
    <property type="entry name" value="RING"/>
    <property type="match status" value="1"/>
</dbReference>
<dbReference type="CDD" id="cd16448">
    <property type="entry name" value="RING-H2"/>
    <property type="match status" value="1"/>
</dbReference>
<dbReference type="Gene3D" id="3.30.40.10">
    <property type="entry name" value="Zinc/RING finger domain, C3HC4 (zinc finger)"/>
    <property type="match status" value="1"/>
</dbReference>
<evidence type="ECO:0000256" key="3">
    <source>
        <dbReference type="ARBA" id="ARBA00012483"/>
    </source>
</evidence>
<dbReference type="PROSITE" id="PS50089">
    <property type="entry name" value="ZF_RING_2"/>
    <property type="match status" value="1"/>
</dbReference>
<name>G7KD92_MEDTR</name>
<dbReference type="eggNOG" id="KOG0800">
    <property type="taxonomic scope" value="Eukaryota"/>
</dbReference>
<evidence type="ECO:0000256" key="8">
    <source>
        <dbReference type="ARBA" id="ARBA00022786"/>
    </source>
</evidence>
<gene>
    <name evidence="14" type="ordered locus">MTR_5g068000</name>
</gene>
<evidence type="ECO:0000256" key="5">
    <source>
        <dbReference type="ARBA" id="ARBA00022692"/>
    </source>
</evidence>
<reference evidence="14 16" key="1">
    <citation type="journal article" date="2011" name="Nature">
        <title>The Medicago genome provides insight into the evolution of rhizobial symbioses.</title>
        <authorList>
            <person name="Young N.D."/>
            <person name="Debelle F."/>
            <person name="Oldroyd G.E."/>
            <person name="Geurts R."/>
            <person name="Cannon S.B."/>
            <person name="Udvardi M.K."/>
            <person name="Benedito V.A."/>
            <person name="Mayer K.F."/>
            <person name="Gouzy J."/>
            <person name="Schoof H."/>
            <person name="Van de Peer Y."/>
            <person name="Proost S."/>
            <person name="Cook D.R."/>
            <person name="Meyers B.C."/>
            <person name="Spannagl M."/>
            <person name="Cheung F."/>
            <person name="De Mita S."/>
            <person name="Krishnakumar V."/>
            <person name="Gundlach H."/>
            <person name="Zhou S."/>
            <person name="Mudge J."/>
            <person name="Bharti A.K."/>
            <person name="Murray J.D."/>
            <person name="Naoumkina M.A."/>
            <person name="Rosen B."/>
            <person name="Silverstein K.A."/>
            <person name="Tang H."/>
            <person name="Rombauts S."/>
            <person name="Zhao P.X."/>
            <person name="Zhou P."/>
            <person name="Barbe V."/>
            <person name="Bardou P."/>
            <person name="Bechner M."/>
            <person name="Bellec A."/>
            <person name="Berger A."/>
            <person name="Berges H."/>
            <person name="Bidwell S."/>
            <person name="Bisseling T."/>
            <person name="Choisne N."/>
            <person name="Couloux A."/>
            <person name="Denny R."/>
            <person name="Deshpande S."/>
            <person name="Dai X."/>
            <person name="Doyle J.J."/>
            <person name="Dudez A.M."/>
            <person name="Farmer A.D."/>
            <person name="Fouteau S."/>
            <person name="Franken C."/>
            <person name="Gibelin C."/>
            <person name="Gish J."/>
            <person name="Goldstein S."/>
            <person name="Gonzalez A.J."/>
            <person name="Green P.J."/>
            <person name="Hallab A."/>
            <person name="Hartog M."/>
            <person name="Hua A."/>
            <person name="Humphray S.J."/>
            <person name="Jeong D.H."/>
            <person name="Jing Y."/>
            <person name="Jocker A."/>
            <person name="Kenton S.M."/>
            <person name="Kim D.J."/>
            <person name="Klee K."/>
            <person name="Lai H."/>
            <person name="Lang C."/>
            <person name="Lin S."/>
            <person name="Macmil S.L."/>
            <person name="Magdelenat G."/>
            <person name="Matthews L."/>
            <person name="McCorrison J."/>
            <person name="Monaghan E.L."/>
            <person name="Mun J.H."/>
            <person name="Najar F.Z."/>
            <person name="Nicholson C."/>
            <person name="Noirot C."/>
            <person name="O'Bleness M."/>
            <person name="Paule C.R."/>
            <person name="Poulain J."/>
            <person name="Prion F."/>
            <person name="Qin B."/>
            <person name="Qu C."/>
            <person name="Retzel E.F."/>
            <person name="Riddle C."/>
            <person name="Sallet E."/>
            <person name="Samain S."/>
            <person name="Samson N."/>
            <person name="Sanders I."/>
            <person name="Saurat O."/>
            <person name="Scarpelli C."/>
            <person name="Schiex T."/>
            <person name="Segurens B."/>
            <person name="Severin A.J."/>
            <person name="Sherrier D.J."/>
            <person name="Shi R."/>
            <person name="Sims S."/>
            <person name="Singer S.R."/>
            <person name="Sinharoy S."/>
            <person name="Sterck L."/>
            <person name="Viollet A."/>
            <person name="Wang B.B."/>
            <person name="Wang K."/>
            <person name="Wang M."/>
            <person name="Wang X."/>
            <person name="Warfsmann J."/>
            <person name="Weissenbach J."/>
            <person name="White D.D."/>
            <person name="White J.D."/>
            <person name="Wiley G.B."/>
            <person name="Wincker P."/>
            <person name="Xing Y."/>
            <person name="Yang L."/>
            <person name="Yao Z."/>
            <person name="Ying F."/>
            <person name="Zhai J."/>
            <person name="Zhou L."/>
            <person name="Zuber A."/>
            <person name="Denarie J."/>
            <person name="Dixon R.A."/>
            <person name="May G.D."/>
            <person name="Schwartz D.C."/>
            <person name="Rogers J."/>
            <person name="Quetier F."/>
            <person name="Town C.D."/>
            <person name="Roe B.A."/>
        </authorList>
    </citation>
    <scope>NUCLEOTIDE SEQUENCE [LARGE SCALE GENOMIC DNA]</scope>
    <source>
        <strain evidence="14">A17</strain>
        <strain evidence="15 16">cv. Jemalong A17</strain>
    </source>
</reference>
<keyword evidence="7 12" id="KW-0863">Zinc-finger</keyword>
<dbReference type="InterPro" id="IPR001841">
    <property type="entry name" value="Znf_RING"/>
</dbReference>
<dbReference type="EC" id="2.3.2.27" evidence="3"/>
<evidence type="ECO:0000259" key="13">
    <source>
        <dbReference type="PROSITE" id="PS50089"/>
    </source>
</evidence>
<dbReference type="HOGENOM" id="CLU_1148707_0_0_1"/>
<accession>G7KD92</accession>
<dbReference type="Pfam" id="PF13639">
    <property type="entry name" value="zf-RING_2"/>
    <property type="match status" value="1"/>
</dbReference>
<dbReference type="GO" id="GO:0008270">
    <property type="term" value="F:zinc ion binding"/>
    <property type="evidence" value="ECO:0007669"/>
    <property type="project" value="UniProtKB-KW"/>
</dbReference>
<dbReference type="GO" id="GO:0016020">
    <property type="term" value="C:membrane"/>
    <property type="evidence" value="ECO:0007669"/>
    <property type="project" value="UniProtKB-SubCell"/>
</dbReference>
<evidence type="ECO:0000256" key="9">
    <source>
        <dbReference type="ARBA" id="ARBA00022833"/>
    </source>
</evidence>
<feature type="domain" description="RING-type" evidence="13">
    <location>
        <begin position="193"/>
        <end position="235"/>
    </location>
</feature>
<keyword evidence="10" id="KW-1133">Transmembrane helix</keyword>
<dbReference type="SUPFAM" id="SSF57850">
    <property type="entry name" value="RING/U-box"/>
    <property type="match status" value="1"/>
</dbReference>
<reference evidence="14 16" key="2">
    <citation type="journal article" date="2014" name="BMC Genomics">
        <title>An improved genome release (version Mt4.0) for the model legume Medicago truncatula.</title>
        <authorList>
            <person name="Tang H."/>
            <person name="Krishnakumar V."/>
            <person name="Bidwell S."/>
            <person name="Rosen B."/>
            <person name="Chan A."/>
            <person name="Zhou S."/>
            <person name="Gentzbittel L."/>
            <person name="Childs K.L."/>
            <person name="Yandell M."/>
            <person name="Gundlach H."/>
            <person name="Mayer K.F."/>
            <person name="Schwartz D.C."/>
            <person name="Town C.D."/>
        </authorList>
    </citation>
    <scope>GENOME REANNOTATION</scope>
    <source>
        <strain evidence="15 16">cv. Jemalong A17</strain>
    </source>
</reference>
<dbReference type="GO" id="GO:0061630">
    <property type="term" value="F:ubiquitin protein ligase activity"/>
    <property type="evidence" value="ECO:0000318"/>
    <property type="project" value="GO_Central"/>
</dbReference>
<comment type="subcellular location">
    <subcellularLocation>
        <location evidence="2">Membrane</location>
        <topology evidence="2">Multi-pass membrane protein</topology>
    </subcellularLocation>
</comment>
<evidence type="ECO:0000256" key="7">
    <source>
        <dbReference type="ARBA" id="ARBA00022771"/>
    </source>
</evidence>
<organism evidence="14 16">
    <name type="scientific">Medicago truncatula</name>
    <name type="common">Barrel medic</name>
    <name type="synonym">Medicago tribuloides</name>
    <dbReference type="NCBI Taxonomy" id="3880"/>
    <lineage>
        <taxon>Eukaryota</taxon>
        <taxon>Viridiplantae</taxon>
        <taxon>Streptophyta</taxon>
        <taxon>Embryophyta</taxon>
        <taxon>Tracheophyta</taxon>
        <taxon>Spermatophyta</taxon>
        <taxon>Magnoliopsida</taxon>
        <taxon>eudicotyledons</taxon>
        <taxon>Gunneridae</taxon>
        <taxon>Pentapetalae</taxon>
        <taxon>rosids</taxon>
        <taxon>fabids</taxon>
        <taxon>Fabales</taxon>
        <taxon>Fabaceae</taxon>
        <taxon>Papilionoideae</taxon>
        <taxon>50 kb inversion clade</taxon>
        <taxon>NPAAA clade</taxon>
        <taxon>Hologalegina</taxon>
        <taxon>IRL clade</taxon>
        <taxon>Trifolieae</taxon>
        <taxon>Medicago</taxon>
    </lineage>
</organism>
<dbReference type="PANTHER" id="PTHR45977:SF13">
    <property type="entry name" value="GB|AAF27103.1"/>
    <property type="match status" value="1"/>
</dbReference>
<proteinExistence type="predicted"/>
<evidence type="ECO:0000256" key="10">
    <source>
        <dbReference type="ARBA" id="ARBA00022989"/>
    </source>
</evidence>
<evidence type="ECO:0000313" key="16">
    <source>
        <dbReference type="Proteomes" id="UP000002051"/>
    </source>
</evidence>
<dbReference type="PANTHER" id="PTHR45977">
    <property type="entry name" value="TARGET OF ERK KINASE MPK-1"/>
    <property type="match status" value="1"/>
</dbReference>
<dbReference type="EMBL" id="CM001221">
    <property type="protein sequence ID" value="AES98394.1"/>
    <property type="molecule type" value="Genomic_DNA"/>
</dbReference>